<reference evidence="2 3" key="1">
    <citation type="journal article" date="2020" name="Genome Biol. Evol.">
        <title>Comparative genomics of strictly vertically transmitted, feminizing microsporidia endosymbionts of amphipod crustaceans.</title>
        <authorList>
            <person name="Cormier A."/>
            <person name="Chebbi M.A."/>
            <person name="Giraud I."/>
            <person name="Wattier R."/>
            <person name="Teixeira M."/>
            <person name="Gilbert C."/>
            <person name="Rigaud T."/>
            <person name="Cordaux R."/>
        </authorList>
    </citation>
    <scope>NUCLEOTIDE SEQUENCE [LARGE SCALE GENOMIC DNA]</scope>
    <source>
        <strain evidence="2 3">Ou3-Ou53</strain>
    </source>
</reference>
<evidence type="ECO:0000313" key="3">
    <source>
        <dbReference type="Proteomes" id="UP000740883"/>
    </source>
</evidence>
<accession>A0A9P6GYB3</accession>
<dbReference type="AlphaFoldDB" id="A0A9P6GYB3"/>
<evidence type="ECO:0000313" key="2">
    <source>
        <dbReference type="EMBL" id="KAF9763078.1"/>
    </source>
</evidence>
<evidence type="ECO:0000259" key="1">
    <source>
        <dbReference type="Pfam" id="PF01522"/>
    </source>
</evidence>
<sequence length="327" mass="37534">MLFFNILKASCVNFSTQSTAMISFDEGPSKNIDLLLQTASRYRIPVVFHLDPTLDTFTRETVDKILNAGFEVGMAVTDKLDEDEANIKEVLERFTTEFTRKSGYKAILCRLPAVGIISRKAEKIAEDMGYVVTEPSLDSEDDQKADIWPFIQPYLMKLYQRPLSAVFRDRYQKSVNLLPQIAQIIYSRYYKIVPAYTFTGKNTNLIKASVENNYTSENSLYSVKMSINPTEKIIHVVALDSDDYKIKEMDVLLTTENKLKVRDLLKKQVKNEKDIDDLFSSMEDLTKKEEEEVNADEKVHTAKENGVDKIMIMSILIFNFLFVVSFN</sequence>
<proteinExistence type="predicted"/>
<dbReference type="InterPro" id="IPR002509">
    <property type="entry name" value="NODB_dom"/>
</dbReference>
<dbReference type="GO" id="GO:0016810">
    <property type="term" value="F:hydrolase activity, acting on carbon-nitrogen (but not peptide) bonds"/>
    <property type="evidence" value="ECO:0007669"/>
    <property type="project" value="InterPro"/>
</dbReference>
<comment type="caution">
    <text evidence="2">The sequence shown here is derived from an EMBL/GenBank/DDBJ whole genome shotgun (WGS) entry which is preliminary data.</text>
</comment>
<dbReference type="InterPro" id="IPR011330">
    <property type="entry name" value="Glyco_hydro/deAcase_b/a-brl"/>
</dbReference>
<dbReference type="Proteomes" id="UP000740883">
    <property type="component" value="Unassembled WGS sequence"/>
</dbReference>
<gene>
    <name evidence="2" type="ORF">NGRA_1519</name>
</gene>
<dbReference type="GO" id="GO:0005975">
    <property type="term" value="P:carbohydrate metabolic process"/>
    <property type="evidence" value="ECO:0007669"/>
    <property type="project" value="InterPro"/>
</dbReference>
<keyword evidence="3" id="KW-1185">Reference proteome</keyword>
<dbReference type="SUPFAM" id="SSF88713">
    <property type="entry name" value="Glycoside hydrolase/deacetylase"/>
    <property type="match status" value="1"/>
</dbReference>
<dbReference type="EMBL" id="SBJO01000102">
    <property type="protein sequence ID" value="KAF9763078.1"/>
    <property type="molecule type" value="Genomic_DNA"/>
</dbReference>
<feature type="domain" description="NodB homology" evidence="1">
    <location>
        <begin position="17"/>
        <end position="131"/>
    </location>
</feature>
<dbReference type="Pfam" id="PF01522">
    <property type="entry name" value="Polysacc_deac_1"/>
    <property type="match status" value="1"/>
</dbReference>
<protein>
    <recommendedName>
        <fullName evidence="1">NodB homology domain-containing protein</fullName>
    </recommendedName>
</protein>
<dbReference type="OrthoDB" id="407355at2759"/>
<name>A0A9P6GYB3_9MICR</name>
<dbReference type="Gene3D" id="3.20.20.370">
    <property type="entry name" value="Glycoside hydrolase/deacetylase"/>
    <property type="match status" value="1"/>
</dbReference>
<organism evidence="2 3">
    <name type="scientific">Nosema granulosis</name>
    <dbReference type="NCBI Taxonomy" id="83296"/>
    <lineage>
        <taxon>Eukaryota</taxon>
        <taxon>Fungi</taxon>
        <taxon>Fungi incertae sedis</taxon>
        <taxon>Microsporidia</taxon>
        <taxon>Nosematidae</taxon>
        <taxon>Nosema</taxon>
    </lineage>
</organism>